<dbReference type="PANTHER" id="PTHR42801">
    <property type="entry name" value="THIOREDOXIN-DEPENDENT PEROXIDE REDUCTASE"/>
    <property type="match status" value="1"/>
</dbReference>
<evidence type="ECO:0000256" key="11">
    <source>
        <dbReference type="ARBA" id="ARBA00042639"/>
    </source>
</evidence>
<dbReference type="InterPro" id="IPR024706">
    <property type="entry name" value="Peroxiredoxin_AhpC-typ"/>
</dbReference>
<dbReference type="PIRSF" id="PIRSF000239">
    <property type="entry name" value="AHPC"/>
    <property type="match status" value="1"/>
</dbReference>
<evidence type="ECO:0000256" key="7">
    <source>
        <dbReference type="ARBA" id="ARBA00023157"/>
    </source>
</evidence>
<evidence type="ECO:0000256" key="10">
    <source>
        <dbReference type="ARBA" id="ARBA00038489"/>
    </source>
</evidence>
<dbReference type="EMBL" id="FNYH01000011">
    <property type="protein sequence ID" value="SEI81631.1"/>
    <property type="molecule type" value="Genomic_DNA"/>
</dbReference>
<evidence type="ECO:0000313" key="16">
    <source>
        <dbReference type="Proteomes" id="UP000242999"/>
    </source>
</evidence>
<accession>A0A1H6TNP9</accession>
<keyword evidence="8" id="KW-0676">Redox-active center</keyword>
<dbReference type="AlphaFoldDB" id="A0A1H6TNP9"/>
<comment type="function">
    <text evidence="1">Thiol-specific peroxidase that catalyzes the reduction of hydrogen peroxide and organic hydroperoxides to water and alcohols, respectively. Plays a role in cell protection against oxidative stress by detoxifying peroxides and as sensor of hydrogen peroxide-mediated signaling events.</text>
</comment>
<dbReference type="Proteomes" id="UP000242999">
    <property type="component" value="Unassembled WGS sequence"/>
</dbReference>
<dbReference type="CDD" id="cd03017">
    <property type="entry name" value="PRX_BCP"/>
    <property type="match status" value="1"/>
</dbReference>
<dbReference type="PANTHER" id="PTHR42801:SF4">
    <property type="entry name" value="AHPC_TSA FAMILY PROTEIN"/>
    <property type="match status" value="1"/>
</dbReference>
<dbReference type="InterPro" id="IPR050924">
    <property type="entry name" value="Peroxiredoxin_BCP/PrxQ"/>
</dbReference>
<reference evidence="16" key="1">
    <citation type="submission" date="2016-10" db="EMBL/GenBank/DDBJ databases">
        <authorList>
            <person name="Varghese N."/>
            <person name="Submissions S."/>
        </authorList>
    </citation>
    <scope>NUCLEOTIDE SEQUENCE [LARGE SCALE GENOMIC DNA]</scope>
    <source>
        <strain evidence="16">DSM 7165</strain>
    </source>
</reference>
<keyword evidence="5" id="KW-0049">Antioxidant</keyword>
<evidence type="ECO:0000256" key="3">
    <source>
        <dbReference type="ARBA" id="ARBA00013017"/>
    </source>
</evidence>
<proteinExistence type="inferred from homology"/>
<name>A0A1H6TNP9_9GAMM</name>
<dbReference type="InterPro" id="IPR000866">
    <property type="entry name" value="AhpC/TSA"/>
</dbReference>
<evidence type="ECO:0000259" key="14">
    <source>
        <dbReference type="PROSITE" id="PS51352"/>
    </source>
</evidence>
<dbReference type="OrthoDB" id="9812811at2"/>
<dbReference type="EC" id="1.11.1.24" evidence="3"/>
<dbReference type="InterPro" id="IPR013766">
    <property type="entry name" value="Thioredoxin_domain"/>
</dbReference>
<evidence type="ECO:0000256" key="5">
    <source>
        <dbReference type="ARBA" id="ARBA00022862"/>
    </source>
</evidence>
<dbReference type="Pfam" id="PF00578">
    <property type="entry name" value="AhpC-TSA"/>
    <property type="match status" value="1"/>
</dbReference>
<organism evidence="15 16">
    <name type="scientific">Allopseudospirillum japonicum</name>
    <dbReference type="NCBI Taxonomy" id="64971"/>
    <lineage>
        <taxon>Bacteria</taxon>
        <taxon>Pseudomonadati</taxon>
        <taxon>Pseudomonadota</taxon>
        <taxon>Gammaproteobacteria</taxon>
        <taxon>Oceanospirillales</taxon>
        <taxon>Oceanospirillaceae</taxon>
        <taxon>Allopseudospirillum</taxon>
    </lineage>
</organism>
<evidence type="ECO:0000256" key="13">
    <source>
        <dbReference type="PIRSR" id="PIRSR000239-1"/>
    </source>
</evidence>
<evidence type="ECO:0000256" key="9">
    <source>
        <dbReference type="ARBA" id="ARBA00032824"/>
    </source>
</evidence>
<evidence type="ECO:0000256" key="8">
    <source>
        <dbReference type="ARBA" id="ARBA00023284"/>
    </source>
</evidence>
<dbReference type="RefSeq" id="WP_093311349.1">
    <property type="nucleotide sequence ID" value="NZ_FNYH01000011.1"/>
</dbReference>
<evidence type="ECO:0000256" key="12">
    <source>
        <dbReference type="ARBA" id="ARBA00049091"/>
    </source>
</evidence>
<protein>
    <recommendedName>
        <fullName evidence="3">thioredoxin-dependent peroxiredoxin</fullName>
        <ecNumber evidence="3">1.11.1.24</ecNumber>
    </recommendedName>
    <alternativeName>
        <fullName evidence="9">Thioredoxin peroxidase</fullName>
    </alternativeName>
    <alternativeName>
        <fullName evidence="11">Thioredoxin-dependent peroxiredoxin Bcp</fullName>
    </alternativeName>
</protein>
<comment type="similarity">
    <text evidence="10">Belongs to the peroxiredoxin family. BCP/PrxQ subfamily.</text>
</comment>
<dbReference type="PROSITE" id="PS51352">
    <property type="entry name" value="THIOREDOXIN_2"/>
    <property type="match status" value="1"/>
</dbReference>
<dbReference type="SUPFAM" id="SSF52833">
    <property type="entry name" value="Thioredoxin-like"/>
    <property type="match status" value="1"/>
</dbReference>
<evidence type="ECO:0000256" key="4">
    <source>
        <dbReference type="ARBA" id="ARBA00022559"/>
    </source>
</evidence>
<feature type="active site" description="Cysteine sulfenic acid (-SOH) intermediate; for peroxidase activity" evidence="13">
    <location>
        <position position="50"/>
    </location>
</feature>
<dbReference type="STRING" id="64971.SAMN05421831_11124"/>
<evidence type="ECO:0000313" key="15">
    <source>
        <dbReference type="EMBL" id="SEI81631.1"/>
    </source>
</evidence>
<evidence type="ECO:0000256" key="1">
    <source>
        <dbReference type="ARBA" id="ARBA00003330"/>
    </source>
</evidence>
<comment type="subunit">
    <text evidence="2">Monomer.</text>
</comment>
<keyword evidence="7" id="KW-1015">Disulfide bond</keyword>
<keyword evidence="4" id="KW-0575">Peroxidase</keyword>
<evidence type="ECO:0000256" key="2">
    <source>
        <dbReference type="ARBA" id="ARBA00011245"/>
    </source>
</evidence>
<dbReference type="FunFam" id="3.40.30.10:FF:000007">
    <property type="entry name" value="Thioredoxin-dependent thiol peroxidase"/>
    <property type="match status" value="1"/>
</dbReference>
<keyword evidence="16" id="KW-1185">Reference proteome</keyword>
<feature type="domain" description="Thioredoxin" evidence="14">
    <location>
        <begin position="3"/>
        <end position="158"/>
    </location>
</feature>
<dbReference type="GO" id="GO:0005737">
    <property type="term" value="C:cytoplasm"/>
    <property type="evidence" value="ECO:0007669"/>
    <property type="project" value="TreeGrafter"/>
</dbReference>
<dbReference type="InterPro" id="IPR036249">
    <property type="entry name" value="Thioredoxin-like_sf"/>
</dbReference>
<dbReference type="Gene3D" id="3.40.30.10">
    <property type="entry name" value="Glutaredoxin"/>
    <property type="match status" value="1"/>
</dbReference>
<evidence type="ECO:0000256" key="6">
    <source>
        <dbReference type="ARBA" id="ARBA00023002"/>
    </source>
</evidence>
<sequence>MRVELNAPVPEFRVPVTPAWQETLTEISPKDLLGHQWVLYFYPKDNTPTCTQEALDFKAEQAAFQAANTYILGVSRDGLKAHTNFQAKHALNFTLCSDKQETLCQLFDVLKMKKNFGREYLGIERSTFLIDRQGILRAEWRKVKLKDHVAQVLASAQNLHGATC</sequence>
<comment type="catalytic activity">
    <reaction evidence="12">
        <text>a hydroperoxide + [thioredoxin]-dithiol = an alcohol + [thioredoxin]-disulfide + H2O</text>
        <dbReference type="Rhea" id="RHEA:62620"/>
        <dbReference type="Rhea" id="RHEA-COMP:10698"/>
        <dbReference type="Rhea" id="RHEA-COMP:10700"/>
        <dbReference type="ChEBI" id="CHEBI:15377"/>
        <dbReference type="ChEBI" id="CHEBI:29950"/>
        <dbReference type="ChEBI" id="CHEBI:30879"/>
        <dbReference type="ChEBI" id="CHEBI:35924"/>
        <dbReference type="ChEBI" id="CHEBI:50058"/>
        <dbReference type="EC" id="1.11.1.24"/>
    </reaction>
</comment>
<dbReference type="GO" id="GO:0045454">
    <property type="term" value="P:cell redox homeostasis"/>
    <property type="evidence" value="ECO:0007669"/>
    <property type="project" value="TreeGrafter"/>
</dbReference>
<keyword evidence="6" id="KW-0560">Oxidoreductase</keyword>
<dbReference type="GO" id="GO:0008379">
    <property type="term" value="F:thioredoxin peroxidase activity"/>
    <property type="evidence" value="ECO:0007669"/>
    <property type="project" value="TreeGrafter"/>
</dbReference>
<gene>
    <name evidence="15" type="ORF">SAMN05421831_11124</name>
</gene>
<dbReference type="GO" id="GO:0034599">
    <property type="term" value="P:cellular response to oxidative stress"/>
    <property type="evidence" value="ECO:0007669"/>
    <property type="project" value="TreeGrafter"/>
</dbReference>